<feature type="coiled-coil region" evidence="2">
    <location>
        <begin position="983"/>
        <end position="1038"/>
    </location>
</feature>
<evidence type="ECO:0000259" key="4">
    <source>
        <dbReference type="Pfam" id="PF23092"/>
    </source>
</evidence>
<dbReference type="InterPro" id="IPR039041">
    <property type="entry name" value="Nav/unc-53"/>
</dbReference>
<feature type="compositionally biased region" description="Basic residues" evidence="3">
    <location>
        <begin position="413"/>
        <end position="424"/>
    </location>
</feature>
<feature type="region of interest" description="Disordered" evidence="3">
    <location>
        <begin position="401"/>
        <end position="460"/>
    </location>
</feature>
<feature type="compositionally biased region" description="Low complexity" evidence="3">
    <location>
        <begin position="1041"/>
        <end position="1054"/>
    </location>
</feature>
<feature type="region of interest" description="Disordered" evidence="3">
    <location>
        <begin position="911"/>
        <end position="937"/>
    </location>
</feature>
<keyword evidence="2" id="KW-0175">Coiled coil</keyword>
<feature type="region of interest" description="Disordered" evidence="3">
    <location>
        <begin position="844"/>
        <end position="888"/>
    </location>
</feature>
<proteinExistence type="inferred from homology"/>
<dbReference type="InterPro" id="IPR027417">
    <property type="entry name" value="P-loop_NTPase"/>
</dbReference>
<evidence type="ECO:0000313" key="5">
    <source>
        <dbReference type="Ensembl" id="ENSPMAP00000005238.1"/>
    </source>
</evidence>
<feature type="domain" description="Neuron navigator 1-like ubiquitin-like" evidence="4">
    <location>
        <begin position="1090"/>
        <end position="1183"/>
    </location>
</feature>
<dbReference type="Ensembl" id="ENSPMAT00000005257.1">
    <property type="protein sequence ID" value="ENSPMAP00000005238.1"/>
    <property type="gene ID" value="ENSPMAG00000004752.1"/>
</dbReference>
<dbReference type="GO" id="GO:0022008">
    <property type="term" value="P:neurogenesis"/>
    <property type="evidence" value="ECO:0007669"/>
    <property type="project" value="InterPro"/>
</dbReference>
<dbReference type="Pfam" id="PF23092">
    <property type="entry name" value="Ubiquitin_6"/>
    <property type="match status" value="1"/>
</dbReference>
<dbReference type="STRING" id="7757.ENSPMAP00000005238"/>
<dbReference type="GeneTree" id="ENSGT00940000155663"/>
<feature type="compositionally biased region" description="Low complexity" evidence="3">
    <location>
        <begin position="25"/>
        <end position="40"/>
    </location>
</feature>
<feature type="compositionally biased region" description="Polar residues" evidence="3">
    <location>
        <begin position="15"/>
        <end position="24"/>
    </location>
</feature>
<feature type="compositionally biased region" description="Polar residues" evidence="3">
    <location>
        <begin position="1067"/>
        <end position="1077"/>
    </location>
</feature>
<reference evidence="5" key="2">
    <citation type="submission" date="2025-09" db="UniProtKB">
        <authorList>
            <consortium name="Ensembl"/>
        </authorList>
    </citation>
    <scope>IDENTIFICATION</scope>
</reference>
<evidence type="ECO:0000256" key="2">
    <source>
        <dbReference type="SAM" id="Coils"/>
    </source>
</evidence>
<evidence type="ECO:0000256" key="3">
    <source>
        <dbReference type="SAM" id="MobiDB-lite"/>
    </source>
</evidence>
<feature type="compositionally biased region" description="Low complexity" evidence="3">
    <location>
        <begin position="873"/>
        <end position="888"/>
    </location>
</feature>
<feature type="compositionally biased region" description="Low complexity" evidence="3">
    <location>
        <begin position="1"/>
        <end position="13"/>
    </location>
</feature>
<dbReference type="InterPro" id="IPR057126">
    <property type="entry name" value="NAV1-like_ubiquitin-like"/>
</dbReference>
<dbReference type="SUPFAM" id="SSF52540">
    <property type="entry name" value="P-loop containing nucleoside triphosphate hydrolases"/>
    <property type="match status" value="1"/>
</dbReference>
<feature type="region of interest" description="Disordered" evidence="3">
    <location>
        <begin position="224"/>
        <end position="247"/>
    </location>
</feature>
<feature type="region of interest" description="Disordered" evidence="3">
    <location>
        <begin position="1"/>
        <end position="40"/>
    </location>
</feature>
<dbReference type="PANTHER" id="PTHR12784:SF28">
    <property type="entry name" value="PROTEIN SICKIE"/>
    <property type="match status" value="1"/>
</dbReference>
<reference evidence="5" key="1">
    <citation type="submission" date="2025-08" db="UniProtKB">
        <authorList>
            <consortium name="Ensembl"/>
        </authorList>
    </citation>
    <scope>IDENTIFICATION</scope>
</reference>
<name>S4RJ56_PETMA</name>
<feature type="region of interest" description="Disordered" evidence="3">
    <location>
        <begin position="171"/>
        <end position="209"/>
    </location>
</feature>
<sequence length="1353" mass="143908">SWEDSSSVSSGLSDTIDNISTDDLNTSSSVSSYPTTPTNSRKNLSLQLLLRVHSSLEKNTEWLVTELCFKKACAHGFLPLPKINRCRFNDSTKVSGEKSKTMSGTLNPVHSSTSRQLKRLSCPVTLNVHRGNEFSLCSSVFAGKTDDAKASEKRLMSPKPVRIQRAVSDAGRSVLGGDDTRKPPSGLARPSGVTATGIRKPGSGASGAMVTASGATIRSGSATVGKIPTARSGGLGGTLSRGGGAAGRKISLESTPVTEQMGLMNARASPQYRSLPRPAKSAYGKSRYTGEMSVGGGVGGGGGGGGRAAGAAGGTTLKEAAKFTLGGSVTSLTNQTDREKAMLADTECAASREAKLGGRPGFHPGSYQQELSYSGVSSPASRMCVGLSRWLCMPERRATTLSLSGRSATNPRERHRQQSRRPKPRSGSSSSSSSSPKPRPASDFGAPESPPMSPASAKSADSCCHVPAASTSPYPKGGASYTSLGCSRNTSCESLGPPPAAAGFGAGHAEGRPASLRGSPVQLYMRSNCFLRALVQVPVPRPAAQPELARLALPAARCQISASPHPLRINNFSIRSAARLGPWVYNNTSKIITHRSFKNMWIPYNDGTAGSHTDLGQSSPMSQGSLVWYHLGCKIPTDFPSMMSPSLASPPPASPPPSPRLLGPQGSFEQLGREGPAKRLSAASLDGRPKALSRSTSFRDCTEQRYRLMQKHVIFHGVIVCLSLSHLLIALFFSNSCSNVVHGSVLSLASCTSSIYSVPDEKSQSEIETLRRELDQSQDKVSTLTGQLSTNANLVAAFEKSLTSMTSRLQNLTASAEQKDSELGELRKMIDNLTKENMAAQEAMSGVLSTTQQSNTGSLSPQAGEPRLHRQNSCESISSVNSITSHSSAELADAKKKKKGWAPQLKISFRQAFSKKKGGKGPGEGEPGKSSETSAQPAATKCLHSNGYIMSSRGQCPALKSSESMCHAVVSDYRQPPPEVDTIMQLRSELRHKEMKLTDIRLEALNSAHQLNTLQDAMNSMQSMIESLKVENDQLKSDTPVVGAATAPEGTAEPTSPRPLRSRLQHSRSLPSTSNLESLLKDSVDKAQCKQVRLVVSSAESWRQSKTSKVTQFALGRVDIGESTTWEELDGIIRHVFKEYIIRVDPVSSLGLSSESIVGYNVGAVRRTRNSPEPVPLPWDSLPEDGEPCIAISLKGLGESSLDSLAFEGLTPKPVLQRCSGLLLDHRHLVLCGPPGSGKSCLAAQLGQWLVRRAGLRVTDDTVATFSVNQSTADEIRQYLVDLAELCSGGLEIGDVPRVIILDGLQEAGQPGDLLTPAINCQHHVLCTSPYLIGIFEQVTSATPDVKLHPNVR</sequence>
<feature type="compositionally biased region" description="Gly residues" evidence="3">
    <location>
        <begin position="233"/>
        <end position="246"/>
    </location>
</feature>
<accession>S4RJ56</accession>
<dbReference type="PANTHER" id="PTHR12784">
    <property type="entry name" value="STEERIN"/>
    <property type="match status" value="1"/>
</dbReference>
<feature type="region of interest" description="Disordered" evidence="3">
    <location>
        <begin position="644"/>
        <end position="673"/>
    </location>
</feature>
<feature type="compositionally biased region" description="Pro residues" evidence="3">
    <location>
        <begin position="648"/>
        <end position="659"/>
    </location>
</feature>
<organism evidence="5">
    <name type="scientific">Petromyzon marinus</name>
    <name type="common">Sea lamprey</name>
    <dbReference type="NCBI Taxonomy" id="7757"/>
    <lineage>
        <taxon>Eukaryota</taxon>
        <taxon>Metazoa</taxon>
        <taxon>Chordata</taxon>
        <taxon>Craniata</taxon>
        <taxon>Vertebrata</taxon>
        <taxon>Cyclostomata</taxon>
        <taxon>Hyperoartia</taxon>
        <taxon>Petromyzontiformes</taxon>
        <taxon>Petromyzontidae</taxon>
        <taxon>Petromyzon</taxon>
    </lineage>
</organism>
<feature type="region of interest" description="Disordered" evidence="3">
    <location>
        <begin position="1041"/>
        <end position="1077"/>
    </location>
</feature>
<feature type="coiled-coil region" evidence="2">
    <location>
        <begin position="760"/>
        <end position="843"/>
    </location>
</feature>
<evidence type="ECO:0000256" key="1">
    <source>
        <dbReference type="ARBA" id="ARBA00006255"/>
    </source>
</evidence>
<feature type="compositionally biased region" description="Low complexity" evidence="3">
    <location>
        <begin position="425"/>
        <end position="436"/>
    </location>
</feature>
<protein>
    <recommendedName>
        <fullName evidence="4">Neuron navigator 1-like ubiquitin-like domain-containing protein</fullName>
    </recommendedName>
</protein>
<feature type="compositionally biased region" description="Polar residues" evidence="3">
    <location>
        <begin position="401"/>
        <end position="410"/>
    </location>
</feature>
<feature type="compositionally biased region" description="Polar residues" evidence="3">
    <location>
        <begin position="847"/>
        <end position="861"/>
    </location>
</feature>
<comment type="similarity">
    <text evidence="1">Belongs to the Nav/unc-53 family.</text>
</comment>